<proteinExistence type="predicted"/>
<dbReference type="Proteomes" id="UP001165960">
    <property type="component" value="Unassembled WGS sequence"/>
</dbReference>
<gene>
    <name evidence="1" type="ORF">DSO57_1007653</name>
</gene>
<evidence type="ECO:0000313" key="2">
    <source>
        <dbReference type="Proteomes" id="UP001165960"/>
    </source>
</evidence>
<accession>A0ACC2SKE6</accession>
<evidence type="ECO:0000313" key="1">
    <source>
        <dbReference type="EMBL" id="KAJ9062742.1"/>
    </source>
</evidence>
<name>A0ACC2SKE6_9FUNG</name>
<sequence length="287" mass="31775">MPLGFHGRWLKFGVDVETSMNLWNIFLGAVAAGRVKRVVDGNTASPFKYPWVVAIFRYSVYKCSGTLLSSNRVITAAHCFAGARAELTHYEVHAHRHNISLAASEEDGEVFGVKKRWIHPDFDEETYYNDVAIIQINSTTAYRPSVILDTSLNHTEGAKYNIAGWGALAENQRSTSLLQEALVPINSHERCRQEYINAEEYNITSSHICAGGLNQTSDACHGDSGGPLFIQSLQGPVLVGVTSTGHYCGHESVPGIYMRISSYLGWINKVLQGRIPPTPHQKPPWMT</sequence>
<reference evidence="1" key="1">
    <citation type="submission" date="2022-04" db="EMBL/GenBank/DDBJ databases">
        <title>Genome of the entomopathogenic fungus Entomophthora muscae.</title>
        <authorList>
            <person name="Elya C."/>
            <person name="Lovett B.R."/>
            <person name="Lee E."/>
            <person name="Macias A.M."/>
            <person name="Hajek A.E."/>
            <person name="De Bivort B.L."/>
            <person name="Kasson M.T."/>
            <person name="De Fine Licht H.H."/>
            <person name="Stajich J.E."/>
        </authorList>
    </citation>
    <scope>NUCLEOTIDE SEQUENCE</scope>
    <source>
        <strain evidence="1">Berkeley</strain>
    </source>
</reference>
<organism evidence="1 2">
    <name type="scientific">Entomophthora muscae</name>
    <dbReference type="NCBI Taxonomy" id="34485"/>
    <lineage>
        <taxon>Eukaryota</taxon>
        <taxon>Fungi</taxon>
        <taxon>Fungi incertae sedis</taxon>
        <taxon>Zoopagomycota</taxon>
        <taxon>Entomophthoromycotina</taxon>
        <taxon>Entomophthoromycetes</taxon>
        <taxon>Entomophthorales</taxon>
        <taxon>Entomophthoraceae</taxon>
        <taxon>Entomophthora</taxon>
    </lineage>
</organism>
<protein>
    <submittedName>
        <fullName evidence="1">Uncharacterized protein</fullName>
    </submittedName>
</protein>
<keyword evidence="2" id="KW-1185">Reference proteome</keyword>
<comment type="caution">
    <text evidence="1">The sequence shown here is derived from an EMBL/GenBank/DDBJ whole genome shotgun (WGS) entry which is preliminary data.</text>
</comment>
<dbReference type="EMBL" id="QTSX02004993">
    <property type="protein sequence ID" value="KAJ9062742.1"/>
    <property type="molecule type" value="Genomic_DNA"/>
</dbReference>